<comment type="caution">
    <text evidence="2">The sequence shown here is derived from an EMBL/GenBank/DDBJ whole genome shotgun (WGS) entry which is preliminary data.</text>
</comment>
<sequence length="192" mass="23092">MMMKKRLLLQQLDLAAPKKQTGPYKQFLQEQLAIQHLKYPQRTTDELTKLINLMWKVREKKNNQMYFQHNGYVNISETERVPVPQPPPPVLIIFQKNMRQLLQFTHPEYNGEQVDHTIKFEWTLNSTQRQKAAEEFRQLRQEFEKEKKEFINRYGFWPQHKKSQGEQIDKTKQSSPKLDPLALNLMKKVKLE</sequence>
<proteinExistence type="predicted"/>
<dbReference type="Proteomes" id="UP000689195">
    <property type="component" value="Unassembled WGS sequence"/>
</dbReference>
<name>A0A8S1W315_9CILI</name>
<reference evidence="2" key="1">
    <citation type="submission" date="2021-01" db="EMBL/GenBank/DDBJ databases">
        <authorList>
            <consortium name="Genoscope - CEA"/>
            <person name="William W."/>
        </authorList>
    </citation>
    <scope>NUCLEOTIDE SEQUENCE</scope>
</reference>
<evidence type="ECO:0000313" key="3">
    <source>
        <dbReference type="Proteomes" id="UP000689195"/>
    </source>
</evidence>
<protein>
    <recommendedName>
        <fullName evidence="4">HMG box domain-containing protein</fullName>
    </recommendedName>
</protein>
<dbReference type="OrthoDB" id="10298479at2759"/>
<evidence type="ECO:0000313" key="2">
    <source>
        <dbReference type="EMBL" id="CAD8183067.1"/>
    </source>
</evidence>
<feature type="region of interest" description="Disordered" evidence="1">
    <location>
        <begin position="160"/>
        <end position="181"/>
    </location>
</feature>
<evidence type="ECO:0000256" key="1">
    <source>
        <dbReference type="SAM" id="MobiDB-lite"/>
    </source>
</evidence>
<gene>
    <name evidence="2" type="ORF">PPENT_87.1.T0800062</name>
</gene>
<accession>A0A8S1W315</accession>
<dbReference type="EMBL" id="CAJJDO010000080">
    <property type="protein sequence ID" value="CAD8183067.1"/>
    <property type="molecule type" value="Genomic_DNA"/>
</dbReference>
<dbReference type="AlphaFoldDB" id="A0A8S1W315"/>
<feature type="compositionally biased region" description="Basic and acidic residues" evidence="1">
    <location>
        <begin position="163"/>
        <end position="172"/>
    </location>
</feature>
<evidence type="ECO:0008006" key="4">
    <source>
        <dbReference type="Google" id="ProtNLM"/>
    </source>
</evidence>
<organism evidence="2 3">
    <name type="scientific">Paramecium pentaurelia</name>
    <dbReference type="NCBI Taxonomy" id="43138"/>
    <lineage>
        <taxon>Eukaryota</taxon>
        <taxon>Sar</taxon>
        <taxon>Alveolata</taxon>
        <taxon>Ciliophora</taxon>
        <taxon>Intramacronucleata</taxon>
        <taxon>Oligohymenophorea</taxon>
        <taxon>Peniculida</taxon>
        <taxon>Parameciidae</taxon>
        <taxon>Paramecium</taxon>
    </lineage>
</organism>
<keyword evidence="3" id="KW-1185">Reference proteome</keyword>